<dbReference type="AlphaFoldDB" id="A0A1X2LZC7"/>
<protein>
    <recommendedName>
        <fullName evidence="4">Transmembrane protein</fullName>
    </recommendedName>
</protein>
<evidence type="ECO:0000313" key="2">
    <source>
        <dbReference type="EMBL" id="OSC42594.1"/>
    </source>
</evidence>
<dbReference type="STRING" id="1430326.B8W66_03345"/>
<comment type="caution">
    <text evidence="2">The sequence shown here is derived from an EMBL/GenBank/DDBJ whole genome shotgun (WGS) entry which is preliminary data.</text>
</comment>
<keyword evidence="3" id="KW-1185">Reference proteome</keyword>
<accession>A0A1X2LZC7</accession>
<proteinExistence type="predicted"/>
<dbReference type="EMBL" id="NCXP01000002">
    <property type="protein sequence ID" value="OSC42594.1"/>
    <property type="molecule type" value="Genomic_DNA"/>
</dbReference>
<dbReference type="RefSeq" id="WP_085323605.1">
    <property type="nucleotide sequence ID" value="NZ_NCXP01000002.1"/>
</dbReference>
<evidence type="ECO:0008006" key="4">
    <source>
        <dbReference type="Google" id="ProtNLM"/>
    </source>
</evidence>
<gene>
    <name evidence="2" type="ORF">B8W66_03345</name>
</gene>
<reference evidence="2 3" key="1">
    <citation type="submission" date="2017-04" db="EMBL/GenBank/DDBJ databases">
        <title>The new phylogeny of genus Mycobacterium.</title>
        <authorList>
            <person name="Tortoli E."/>
            <person name="Trovato A."/>
            <person name="Cirillo D.M."/>
        </authorList>
    </citation>
    <scope>NUCLEOTIDE SEQUENCE [LARGE SCALE GENOMIC DNA]</scope>
    <source>
        <strain evidence="2 3">TBL 1200985</strain>
    </source>
</reference>
<organism evidence="2 3">
    <name type="scientific">Mycobacterium decipiens</name>
    <dbReference type="NCBI Taxonomy" id="1430326"/>
    <lineage>
        <taxon>Bacteria</taxon>
        <taxon>Bacillati</taxon>
        <taxon>Actinomycetota</taxon>
        <taxon>Actinomycetes</taxon>
        <taxon>Mycobacteriales</taxon>
        <taxon>Mycobacteriaceae</taxon>
        <taxon>Mycobacterium</taxon>
    </lineage>
</organism>
<dbReference type="OrthoDB" id="4753130at2"/>
<evidence type="ECO:0000256" key="1">
    <source>
        <dbReference type="SAM" id="Phobius"/>
    </source>
</evidence>
<keyword evidence="1" id="KW-0812">Transmembrane</keyword>
<keyword evidence="1" id="KW-0472">Membrane</keyword>
<dbReference type="Proteomes" id="UP000193247">
    <property type="component" value="Unassembled WGS sequence"/>
</dbReference>
<keyword evidence="1" id="KW-1133">Transmembrane helix</keyword>
<evidence type="ECO:0000313" key="3">
    <source>
        <dbReference type="Proteomes" id="UP000193247"/>
    </source>
</evidence>
<sequence length="91" mass="9584">MIDRYRAGVELFVACAALMGGALSWSQTRSAVAVAPVADGQPLTVSVVYHPQLLMLTLLLATIAGVLAVVGTARLRRARRSPAPADDPSQR</sequence>
<feature type="transmembrane region" description="Helical" evidence="1">
    <location>
        <begin position="54"/>
        <end position="73"/>
    </location>
</feature>
<name>A0A1X2LZC7_9MYCO</name>